<organism evidence="8 9">
    <name type="scientific">Scylla paramamosain</name>
    <name type="common">Mud crab</name>
    <dbReference type="NCBI Taxonomy" id="85552"/>
    <lineage>
        <taxon>Eukaryota</taxon>
        <taxon>Metazoa</taxon>
        <taxon>Ecdysozoa</taxon>
        <taxon>Arthropoda</taxon>
        <taxon>Crustacea</taxon>
        <taxon>Multicrustacea</taxon>
        <taxon>Malacostraca</taxon>
        <taxon>Eumalacostraca</taxon>
        <taxon>Eucarida</taxon>
        <taxon>Decapoda</taxon>
        <taxon>Pleocyemata</taxon>
        <taxon>Brachyura</taxon>
        <taxon>Eubrachyura</taxon>
        <taxon>Portunoidea</taxon>
        <taxon>Portunidae</taxon>
        <taxon>Portuninae</taxon>
        <taxon>Scylla</taxon>
    </lineage>
</organism>
<evidence type="ECO:0000313" key="9">
    <source>
        <dbReference type="Proteomes" id="UP001487740"/>
    </source>
</evidence>
<feature type="transmembrane region" description="Helical" evidence="6">
    <location>
        <begin position="549"/>
        <end position="571"/>
    </location>
</feature>
<dbReference type="GO" id="GO:0016020">
    <property type="term" value="C:membrane"/>
    <property type="evidence" value="ECO:0007669"/>
    <property type="project" value="UniProtKB-SubCell"/>
</dbReference>
<feature type="transmembrane region" description="Helical" evidence="6">
    <location>
        <begin position="271"/>
        <end position="293"/>
    </location>
</feature>
<keyword evidence="9" id="KW-1185">Reference proteome</keyword>
<evidence type="ECO:0000256" key="2">
    <source>
        <dbReference type="ARBA" id="ARBA00022692"/>
    </source>
</evidence>
<keyword evidence="4 6" id="KW-0472">Membrane</keyword>
<evidence type="ECO:0000313" key="8">
    <source>
        <dbReference type="EMBL" id="KAK8382415.1"/>
    </source>
</evidence>
<dbReference type="SUPFAM" id="SSF103473">
    <property type="entry name" value="MFS general substrate transporter"/>
    <property type="match status" value="1"/>
</dbReference>
<dbReference type="GO" id="GO:0022857">
    <property type="term" value="F:transmembrane transporter activity"/>
    <property type="evidence" value="ECO:0007669"/>
    <property type="project" value="InterPro"/>
</dbReference>
<feature type="transmembrane region" description="Helical" evidence="6">
    <location>
        <begin position="245"/>
        <end position="265"/>
    </location>
</feature>
<feature type="transmembrane region" description="Helical" evidence="6">
    <location>
        <begin position="221"/>
        <end position="238"/>
    </location>
</feature>
<name>A0AAW0T425_SCYPA</name>
<reference evidence="8 9" key="1">
    <citation type="submission" date="2023-03" db="EMBL/GenBank/DDBJ databases">
        <title>High-quality genome of Scylla paramamosain provides insights in environmental adaptation.</title>
        <authorList>
            <person name="Zhang L."/>
        </authorList>
    </citation>
    <scope>NUCLEOTIDE SEQUENCE [LARGE SCALE GENOMIC DNA]</scope>
    <source>
        <strain evidence="8">LZ_2023a</strain>
        <tissue evidence="8">Muscle</tissue>
    </source>
</reference>
<protein>
    <recommendedName>
        <fullName evidence="7">Major facilitator superfamily (MFS) profile domain-containing protein</fullName>
    </recommendedName>
</protein>
<evidence type="ECO:0000259" key="7">
    <source>
        <dbReference type="PROSITE" id="PS50850"/>
    </source>
</evidence>
<feature type="transmembrane region" description="Helical" evidence="6">
    <location>
        <begin position="577"/>
        <end position="598"/>
    </location>
</feature>
<accession>A0AAW0T425</accession>
<keyword evidence="2 6" id="KW-0812">Transmembrane</keyword>
<sequence length="639" mass="69652">MCAVERSQSLTSIHQQAVASGGVSRLLRNIVKTRAGEDHYALPAGPHVLRMAVENGESGMEESAAAGEKGSVAPPSGDGGKGEDFDAILTTLGTGKWNVLCYIAVAYWNTVLPYHTIAGAFLSPSVAHTCRTPPNAITPTLILPTDAHNASFSASFNASYATDASLQHDASCSYLSEDPATGKVEEMTCTEWDFDNTTFTSTVTSEFGLVCEYRYLRAAHQSIYMGGMMVGACLNGFLADRFGRWTMIAISTVTYTVLALGSAWLPSMGTLLAARFLLGTMHPTSLMTGYILVTEITEIKKRSVMAMLSLSAWSVGATLWGLWAYLERNWRWLQTYVSLFCPIFLPALIFLKESPRWLAVMGRHQEALSVLQVAAKINGTTLPPTDKMLRIMQEVQQQSKSEVEARSNVPMARRVLDQVTILFRTRKLLTITIVTCIGYFSVAMVYFGLLLAATTYDVDPFMYVAISGLVEIPSNLNIFVVEIIGRKKSGMGCFGLCAVTLLLQPLVPNSLKWLSITLVMIGKLSSTAAFSVMFLYTSELFPTEIRTQGMSAGMISSRIGAFIAPFFMSALEPTHPWAVSVVFGLAAAVAAVSFVPLWETMNTCLPDTVAQLEEMDVHGKVRPCFSEQDEVNTKDVTSV</sequence>
<dbReference type="PANTHER" id="PTHR24064">
    <property type="entry name" value="SOLUTE CARRIER FAMILY 22 MEMBER"/>
    <property type="match status" value="1"/>
</dbReference>
<dbReference type="Pfam" id="PF00083">
    <property type="entry name" value="Sugar_tr"/>
    <property type="match status" value="1"/>
</dbReference>
<feature type="compositionally biased region" description="Low complexity" evidence="5">
    <location>
        <begin position="57"/>
        <end position="73"/>
    </location>
</feature>
<feature type="transmembrane region" description="Helical" evidence="6">
    <location>
        <begin position="513"/>
        <end position="537"/>
    </location>
</feature>
<feature type="transmembrane region" description="Helical" evidence="6">
    <location>
        <begin position="491"/>
        <end position="507"/>
    </location>
</feature>
<evidence type="ECO:0000256" key="1">
    <source>
        <dbReference type="ARBA" id="ARBA00004141"/>
    </source>
</evidence>
<dbReference type="InterPro" id="IPR036259">
    <property type="entry name" value="MFS_trans_sf"/>
</dbReference>
<comment type="caution">
    <text evidence="8">The sequence shown here is derived from an EMBL/GenBank/DDBJ whole genome shotgun (WGS) entry which is preliminary data.</text>
</comment>
<dbReference type="Proteomes" id="UP001487740">
    <property type="component" value="Unassembled WGS sequence"/>
</dbReference>
<keyword evidence="3 6" id="KW-1133">Transmembrane helix</keyword>
<evidence type="ECO:0000256" key="5">
    <source>
        <dbReference type="SAM" id="MobiDB-lite"/>
    </source>
</evidence>
<dbReference type="EMBL" id="JARAKH010000039">
    <property type="protein sequence ID" value="KAK8382415.1"/>
    <property type="molecule type" value="Genomic_DNA"/>
</dbReference>
<feature type="transmembrane region" description="Helical" evidence="6">
    <location>
        <begin position="461"/>
        <end position="484"/>
    </location>
</feature>
<feature type="transmembrane region" description="Helical" evidence="6">
    <location>
        <begin position="428"/>
        <end position="449"/>
    </location>
</feature>
<feature type="region of interest" description="Disordered" evidence="5">
    <location>
        <begin position="57"/>
        <end position="80"/>
    </location>
</feature>
<evidence type="ECO:0000256" key="3">
    <source>
        <dbReference type="ARBA" id="ARBA00022989"/>
    </source>
</evidence>
<proteinExistence type="predicted"/>
<dbReference type="Gene3D" id="1.20.1250.20">
    <property type="entry name" value="MFS general substrate transporter like domains"/>
    <property type="match status" value="1"/>
</dbReference>
<feature type="domain" description="Major facilitator superfamily (MFS) profile" evidence="7">
    <location>
        <begin position="143"/>
        <end position="605"/>
    </location>
</feature>
<dbReference type="AlphaFoldDB" id="A0AAW0T425"/>
<dbReference type="InterPro" id="IPR005828">
    <property type="entry name" value="MFS_sugar_transport-like"/>
</dbReference>
<feature type="transmembrane region" description="Helical" evidence="6">
    <location>
        <begin position="305"/>
        <end position="326"/>
    </location>
</feature>
<dbReference type="InterPro" id="IPR020846">
    <property type="entry name" value="MFS_dom"/>
</dbReference>
<evidence type="ECO:0000256" key="6">
    <source>
        <dbReference type="SAM" id="Phobius"/>
    </source>
</evidence>
<evidence type="ECO:0000256" key="4">
    <source>
        <dbReference type="ARBA" id="ARBA00023136"/>
    </source>
</evidence>
<dbReference type="PROSITE" id="PS50850">
    <property type="entry name" value="MFS"/>
    <property type="match status" value="1"/>
</dbReference>
<comment type="subcellular location">
    <subcellularLocation>
        <location evidence="1">Membrane</location>
        <topology evidence="1">Multi-pass membrane protein</topology>
    </subcellularLocation>
</comment>
<gene>
    <name evidence="8" type="ORF">O3P69_015385</name>
</gene>
<feature type="transmembrane region" description="Helical" evidence="6">
    <location>
        <begin position="332"/>
        <end position="351"/>
    </location>
</feature>